<dbReference type="SUPFAM" id="SSF51905">
    <property type="entry name" value="FAD/NAD(P)-binding domain"/>
    <property type="match status" value="1"/>
</dbReference>
<dbReference type="AlphaFoldDB" id="A0AAD9ZV22"/>
<name>A0AAD9ZV22_9ROSI</name>
<reference evidence="3" key="1">
    <citation type="journal article" date="2023" name="Plant J.">
        <title>Genome sequences and population genomics provide insights into the demographic history, inbreeding, and mutation load of two 'living fossil' tree species of Dipteronia.</title>
        <authorList>
            <person name="Feng Y."/>
            <person name="Comes H.P."/>
            <person name="Chen J."/>
            <person name="Zhu S."/>
            <person name="Lu R."/>
            <person name="Zhang X."/>
            <person name="Li P."/>
            <person name="Qiu J."/>
            <person name="Olsen K.M."/>
            <person name="Qiu Y."/>
        </authorList>
    </citation>
    <scope>NUCLEOTIDE SEQUENCE</scope>
    <source>
        <strain evidence="3">NBL</strain>
    </source>
</reference>
<dbReference type="InterPro" id="IPR036188">
    <property type="entry name" value="FAD/NAD-bd_sf"/>
</dbReference>
<dbReference type="Proteomes" id="UP001281410">
    <property type="component" value="Unassembled WGS sequence"/>
</dbReference>
<dbReference type="InterPro" id="IPR044560">
    <property type="entry name" value="MOase"/>
</dbReference>
<accession>A0AAD9ZV22</accession>
<dbReference type="EMBL" id="JANJYJ010000008">
    <property type="protein sequence ID" value="KAK3193645.1"/>
    <property type="molecule type" value="Genomic_DNA"/>
</dbReference>
<evidence type="ECO:0000256" key="2">
    <source>
        <dbReference type="ARBA" id="ARBA00023033"/>
    </source>
</evidence>
<gene>
    <name evidence="3" type="ORF">Dsin_024955</name>
</gene>
<evidence type="ECO:0000256" key="1">
    <source>
        <dbReference type="ARBA" id="ARBA00023002"/>
    </source>
</evidence>
<proteinExistence type="predicted"/>
<dbReference type="GO" id="GO:0004497">
    <property type="term" value="F:monooxygenase activity"/>
    <property type="evidence" value="ECO:0007669"/>
    <property type="project" value="UniProtKB-KW"/>
</dbReference>
<organism evidence="3 4">
    <name type="scientific">Dipteronia sinensis</name>
    <dbReference type="NCBI Taxonomy" id="43782"/>
    <lineage>
        <taxon>Eukaryota</taxon>
        <taxon>Viridiplantae</taxon>
        <taxon>Streptophyta</taxon>
        <taxon>Embryophyta</taxon>
        <taxon>Tracheophyta</taxon>
        <taxon>Spermatophyta</taxon>
        <taxon>Magnoliopsida</taxon>
        <taxon>eudicotyledons</taxon>
        <taxon>Gunneridae</taxon>
        <taxon>Pentapetalae</taxon>
        <taxon>rosids</taxon>
        <taxon>malvids</taxon>
        <taxon>Sapindales</taxon>
        <taxon>Sapindaceae</taxon>
        <taxon>Hippocastanoideae</taxon>
        <taxon>Acereae</taxon>
        <taxon>Dipteronia</taxon>
    </lineage>
</organism>
<evidence type="ECO:0000313" key="4">
    <source>
        <dbReference type="Proteomes" id="UP001281410"/>
    </source>
</evidence>
<keyword evidence="4" id="KW-1185">Reference proteome</keyword>
<dbReference type="PANTHER" id="PTHR45934">
    <property type="entry name" value="FAD/NAD(P)-BINDING OXIDOREDUCTASE FAMILY PROTEIN"/>
    <property type="match status" value="1"/>
</dbReference>
<keyword evidence="1" id="KW-0560">Oxidoreductase</keyword>
<evidence type="ECO:0000313" key="3">
    <source>
        <dbReference type="EMBL" id="KAK3193645.1"/>
    </source>
</evidence>
<sequence length="141" mass="15410">MKALLTCKRSGRCRIVITSTVSGEPPSERSLRSKGKYGEGGIRCVRSKVLLEELERELPSGSIRYSSKVVSTEDEYRHLKLVHIADGTAIKTKVLIGCDVVNSEVSKWLGFKPSSFTGRSAIVMDLSPSLCGFSGKALYLL</sequence>
<protein>
    <submittedName>
        <fullName evidence="3">Uncharacterized protein</fullName>
    </submittedName>
</protein>
<dbReference type="Gene3D" id="3.50.50.60">
    <property type="entry name" value="FAD/NAD(P)-binding domain"/>
    <property type="match status" value="1"/>
</dbReference>
<comment type="caution">
    <text evidence="3">The sequence shown here is derived from an EMBL/GenBank/DDBJ whole genome shotgun (WGS) entry which is preliminary data.</text>
</comment>
<dbReference type="PANTHER" id="PTHR45934:SF20">
    <property type="entry name" value="MONOOXYGENASE 2-RELATED"/>
    <property type="match status" value="1"/>
</dbReference>
<keyword evidence="2" id="KW-0503">Monooxygenase</keyword>